<evidence type="ECO:0000256" key="5">
    <source>
        <dbReference type="ARBA" id="ARBA00022692"/>
    </source>
</evidence>
<keyword evidence="7 8" id="KW-0472">Membrane</keyword>
<feature type="transmembrane region" description="Helical" evidence="8">
    <location>
        <begin position="272"/>
        <end position="291"/>
    </location>
</feature>
<evidence type="ECO:0000256" key="7">
    <source>
        <dbReference type="ARBA" id="ARBA00023136"/>
    </source>
</evidence>
<evidence type="ECO:0000256" key="1">
    <source>
        <dbReference type="ARBA" id="ARBA00004651"/>
    </source>
</evidence>
<dbReference type="CDD" id="cd06261">
    <property type="entry name" value="TM_PBP2"/>
    <property type="match status" value="1"/>
</dbReference>
<dbReference type="InterPro" id="IPR000515">
    <property type="entry name" value="MetI-like"/>
</dbReference>
<keyword evidence="6 8" id="KW-1133">Transmembrane helix</keyword>
<evidence type="ECO:0000256" key="6">
    <source>
        <dbReference type="ARBA" id="ARBA00022989"/>
    </source>
</evidence>
<evidence type="ECO:0000256" key="2">
    <source>
        <dbReference type="ARBA" id="ARBA00007069"/>
    </source>
</evidence>
<comment type="caution">
    <text evidence="10">The sequence shown here is derived from an EMBL/GenBank/DDBJ whole genome shotgun (WGS) entry which is preliminary data.</text>
</comment>
<evidence type="ECO:0000256" key="8">
    <source>
        <dbReference type="RuleBase" id="RU363032"/>
    </source>
</evidence>
<dbReference type="Proteomes" id="UP001499954">
    <property type="component" value="Unassembled WGS sequence"/>
</dbReference>
<feature type="transmembrane region" description="Helical" evidence="8">
    <location>
        <begin position="105"/>
        <end position="127"/>
    </location>
</feature>
<sequence length="303" mass="32324">MSGEVQAAAVLGGLAESEQSELSARGRRSNGPTRQGRIGLGSWLLPTYTILAFVFLLIPIVYTFVFSFNDSVKSNIAWRGFTFDKWLNVCNVEGGAVCEAFANSVIIGVVATIIATTLGTMIAIALVRYRFRARSVISLLLFLPMATPEVVLGAGLAAQFLAVGVPKDMTTIILAHTMFCISFVVVTVKARVASLDPALEEAGRDLYGSPAQVFWRVTFPLLTPGIVAAALLSFALSFDDFIITNFNSGSVSTFPKYVYISASRGIPAEANVIASAVFLFALVLVIGAQVSRAARAKRLAKLG</sequence>
<feature type="transmembrane region" description="Helical" evidence="8">
    <location>
        <begin position="43"/>
        <end position="65"/>
    </location>
</feature>
<evidence type="ECO:0000256" key="3">
    <source>
        <dbReference type="ARBA" id="ARBA00022448"/>
    </source>
</evidence>
<feature type="transmembrane region" description="Helical" evidence="8">
    <location>
        <begin position="173"/>
        <end position="192"/>
    </location>
</feature>
<reference evidence="10 11" key="1">
    <citation type="journal article" date="2019" name="Int. J. Syst. Evol. Microbiol.">
        <title>The Global Catalogue of Microorganisms (GCM) 10K type strain sequencing project: providing services to taxonomists for standard genome sequencing and annotation.</title>
        <authorList>
            <consortium name="The Broad Institute Genomics Platform"/>
            <consortium name="The Broad Institute Genome Sequencing Center for Infectious Disease"/>
            <person name="Wu L."/>
            <person name="Ma J."/>
        </authorList>
    </citation>
    <scope>NUCLEOTIDE SEQUENCE [LARGE SCALE GENOMIC DNA]</scope>
    <source>
        <strain evidence="10 11">JCM 13584</strain>
    </source>
</reference>
<dbReference type="PROSITE" id="PS50928">
    <property type="entry name" value="ABC_TM1"/>
    <property type="match status" value="1"/>
</dbReference>
<dbReference type="SUPFAM" id="SSF161098">
    <property type="entry name" value="MetI-like"/>
    <property type="match status" value="1"/>
</dbReference>
<dbReference type="Pfam" id="PF00528">
    <property type="entry name" value="BPD_transp_1"/>
    <property type="match status" value="1"/>
</dbReference>
<comment type="subcellular location">
    <subcellularLocation>
        <location evidence="1 8">Cell membrane</location>
        <topology evidence="1 8">Multi-pass membrane protein</topology>
    </subcellularLocation>
</comment>
<evidence type="ECO:0000313" key="11">
    <source>
        <dbReference type="Proteomes" id="UP001499954"/>
    </source>
</evidence>
<gene>
    <name evidence="10" type="ORF">GCM10009717_08660</name>
</gene>
<keyword evidence="3 8" id="KW-0813">Transport</keyword>
<dbReference type="EMBL" id="BAAAMK010000001">
    <property type="protein sequence ID" value="GAA1944578.1"/>
    <property type="molecule type" value="Genomic_DNA"/>
</dbReference>
<protein>
    <submittedName>
        <fullName evidence="10">ABC transporter permease</fullName>
    </submittedName>
</protein>
<name>A0ABN2Q5N5_9MICO</name>
<dbReference type="PANTHER" id="PTHR43848:SF2">
    <property type="entry name" value="PUTRESCINE TRANSPORT SYSTEM PERMEASE PROTEIN POTI"/>
    <property type="match status" value="1"/>
</dbReference>
<evidence type="ECO:0000256" key="4">
    <source>
        <dbReference type="ARBA" id="ARBA00022475"/>
    </source>
</evidence>
<proteinExistence type="inferred from homology"/>
<feature type="transmembrane region" description="Helical" evidence="8">
    <location>
        <begin position="139"/>
        <end position="161"/>
    </location>
</feature>
<keyword evidence="11" id="KW-1185">Reference proteome</keyword>
<dbReference type="PANTHER" id="PTHR43848">
    <property type="entry name" value="PUTRESCINE TRANSPORT SYSTEM PERMEASE PROTEIN POTI"/>
    <property type="match status" value="1"/>
</dbReference>
<dbReference type="Gene3D" id="1.10.3720.10">
    <property type="entry name" value="MetI-like"/>
    <property type="match status" value="1"/>
</dbReference>
<comment type="similarity">
    <text evidence="2">Belongs to the binding-protein-dependent transport system permease family. CysTW subfamily.</text>
</comment>
<keyword evidence="5 8" id="KW-0812">Transmembrane</keyword>
<feature type="domain" description="ABC transmembrane type-1" evidence="9">
    <location>
        <begin position="101"/>
        <end position="290"/>
    </location>
</feature>
<dbReference type="InterPro" id="IPR035906">
    <property type="entry name" value="MetI-like_sf"/>
</dbReference>
<evidence type="ECO:0000259" key="9">
    <source>
        <dbReference type="PROSITE" id="PS50928"/>
    </source>
</evidence>
<organism evidence="10 11">
    <name type="scientific">Agromyces allii</name>
    <dbReference type="NCBI Taxonomy" id="393607"/>
    <lineage>
        <taxon>Bacteria</taxon>
        <taxon>Bacillati</taxon>
        <taxon>Actinomycetota</taxon>
        <taxon>Actinomycetes</taxon>
        <taxon>Micrococcales</taxon>
        <taxon>Microbacteriaceae</taxon>
        <taxon>Agromyces</taxon>
    </lineage>
</organism>
<keyword evidence="4" id="KW-1003">Cell membrane</keyword>
<evidence type="ECO:0000313" key="10">
    <source>
        <dbReference type="EMBL" id="GAA1944578.1"/>
    </source>
</evidence>
<dbReference type="InterPro" id="IPR051789">
    <property type="entry name" value="Bact_Polyamine_Transport"/>
</dbReference>
<feature type="transmembrane region" description="Helical" evidence="8">
    <location>
        <begin position="213"/>
        <end position="238"/>
    </location>
</feature>
<accession>A0ABN2Q5N5</accession>